<proteinExistence type="evidence at transcript level"/>
<evidence type="ECO:0000313" key="16">
    <source>
        <dbReference type="EMBL" id="CAB3266674.1"/>
    </source>
</evidence>
<keyword evidence="11" id="KW-0175">Coiled coil</keyword>
<feature type="transmembrane region" description="Helical" evidence="14">
    <location>
        <begin position="274"/>
        <end position="295"/>
    </location>
</feature>
<keyword evidence="10 14" id="KW-1133">Transmembrane helix</keyword>
<keyword evidence="7" id="KW-0256">Endoplasmic reticulum</keyword>
<protein>
    <recommendedName>
        <fullName evidence="4">Syntaxin-18</fullName>
    </recommendedName>
</protein>
<dbReference type="InterPro" id="IPR010989">
    <property type="entry name" value="SNARE"/>
</dbReference>
<evidence type="ECO:0000256" key="5">
    <source>
        <dbReference type="ARBA" id="ARBA00022448"/>
    </source>
</evidence>
<dbReference type="Gene3D" id="1.20.5.110">
    <property type="match status" value="1"/>
</dbReference>
<evidence type="ECO:0000256" key="2">
    <source>
        <dbReference type="ARBA" id="ARBA00004389"/>
    </source>
</evidence>
<dbReference type="Pfam" id="PF10496">
    <property type="entry name" value="Syntaxin-18_N"/>
    <property type="match status" value="1"/>
</dbReference>
<feature type="domain" description="T-SNARE coiled-coil homology" evidence="15">
    <location>
        <begin position="205"/>
        <end position="267"/>
    </location>
</feature>
<comment type="subcellular location">
    <subcellularLocation>
        <location evidence="13">Endomembrane system</location>
        <topology evidence="13">Single-pass type IV membrane protein</topology>
    </subcellularLocation>
    <subcellularLocation>
        <location evidence="2">Endoplasmic reticulum membrane</location>
        <topology evidence="2">Single-pass membrane protein</topology>
    </subcellularLocation>
</comment>
<evidence type="ECO:0000256" key="8">
    <source>
        <dbReference type="ARBA" id="ARBA00022892"/>
    </source>
</evidence>
<evidence type="ECO:0000256" key="3">
    <source>
        <dbReference type="ARBA" id="ARBA00009063"/>
    </source>
</evidence>
<evidence type="ECO:0000256" key="11">
    <source>
        <dbReference type="ARBA" id="ARBA00023054"/>
    </source>
</evidence>
<evidence type="ECO:0000256" key="12">
    <source>
        <dbReference type="ARBA" id="ARBA00023136"/>
    </source>
</evidence>
<dbReference type="InterPro" id="IPR000727">
    <property type="entry name" value="T_SNARE_dom"/>
</dbReference>
<dbReference type="AlphaFoldDB" id="A0A6F9DTB1"/>
<keyword evidence="12 14" id="KW-0472">Membrane</keyword>
<dbReference type="PANTHER" id="PTHR15959">
    <property type="entry name" value="SYNTAXIN-18"/>
    <property type="match status" value="1"/>
</dbReference>
<dbReference type="SUPFAM" id="SSF58038">
    <property type="entry name" value="SNARE fusion complex"/>
    <property type="match status" value="1"/>
</dbReference>
<sequence length="296" mass="33917">MIDRTADFLSALKDVKKRDGIPGSLLLATRSKKPKTSFGVKCKDLVESITQLRDFLLKNRKAYIGGVGQHNELTDLERDKVDVDSQAIIKSCSNALLDLRTSEVKDPGSPNQLDIHKKYTIDLIQKYLRSVCRIYTEQKAIRVKQVVDKRLMSRLQSNGTRKTTPVEQEEQTKFTPKAPVHLYNPDDELSSDEEAIYEQENVQLLSDMNSMMDEVNAIENQVVEIVKLQEMFTEQVLQQSEQIDVISETVVESSENVKDGNEELREAIKNNAGFRVWILFFLVMCSFSLLFLEWYS</sequence>
<evidence type="ECO:0000256" key="1">
    <source>
        <dbReference type="ARBA" id="ARBA00003746"/>
    </source>
</evidence>
<dbReference type="SMART" id="SM00397">
    <property type="entry name" value="t_SNARE"/>
    <property type="match status" value="1"/>
</dbReference>
<gene>
    <name evidence="16" type="primary">Stx18</name>
</gene>
<evidence type="ECO:0000256" key="13">
    <source>
        <dbReference type="ARBA" id="ARBA00046280"/>
    </source>
</evidence>
<dbReference type="GO" id="GO:0005789">
    <property type="term" value="C:endoplasmic reticulum membrane"/>
    <property type="evidence" value="ECO:0007669"/>
    <property type="project" value="UniProtKB-SubCell"/>
</dbReference>
<reference evidence="16" key="1">
    <citation type="submission" date="2020-04" db="EMBL/GenBank/DDBJ databases">
        <authorList>
            <person name="Neveu A P."/>
        </authorList>
    </citation>
    <scope>NUCLEOTIDE SEQUENCE</scope>
    <source>
        <tissue evidence="16">Whole embryo</tissue>
    </source>
</reference>
<dbReference type="CDD" id="cd15850">
    <property type="entry name" value="SNARE_syntaxin18"/>
    <property type="match status" value="1"/>
</dbReference>
<evidence type="ECO:0000256" key="14">
    <source>
        <dbReference type="SAM" id="Phobius"/>
    </source>
</evidence>
<accession>A0A6F9DTB1</accession>
<dbReference type="EMBL" id="LR790812">
    <property type="protein sequence ID" value="CAB3266674.1"/>
    <property type="molecule type" value="mRNA"/>
</dbReference>
<organism evidence="16">
    <name type="scientific">Phallusia mammillata</name>
    <dbReference type="NCBI Taxonomy" id="59560"/>
    <lineage>
        <taxon>Eukaryota</taxon>
        <taxon>Metazoa</taxon>
        <taxon>Chordata</taxon>
        <taxon>Tunicata</taxon>
        <taxon>Ascidiacea</taxon>
        <taxon>Phlebobranchia</taxon>
        <taxon>Ascidiidae</taxon>
        <taxon>Phallusia</taxon>
    </lineage>
</organism>
<dbReference type="SUPFAM" id="SSF47661">
    <property type="entry name" value="t-snare proteins"/>
    <property type="match status" value="1"/>
</dbReference>
<evidence type="ECO:0000256" key="4">
    <source>
        <dbReference type="ARBA" id="ARBA00019409"/>
    </source>
</evidence>
<evidence type="ECO:0000256" key="10">
    <source>
        <dbReference type="ARBA" id="ARBA00022989"/>
    </source>
</evidence>
<dbReference type="FunFam" id="1.20.5.110:FF:000015">
    <property type="entry name" value="Syntaxin-18, putative"/>
    <property type="match status" value="1"/>
</dbReference>
<keyword evidence="5" id="KW-0813">Transport</keyword>
<dbReference type="PANTHER" id="PTHR15959:SF0">
    <property type="entry name" value="SYNTAXIN-18"/>
    <property type="match status" value="1"/>
</dbReference>
<keyword evidence="6 14" id="KW-0812">Transmembrane</keyword>
<keyword evidence="9" id="KW-0653">Protein transport</keyword>
<name>A0A6F9DTB1_9ASCI</name>
<evidence type="ECO:0000256" key="6">
    <source>
        <dbReference type="ARBA" id="ARBA00022692"/>
    </source>
</evidence>
<evidence type="ECO:0000256" key="7">
    <source>
        <dbReference type="ARBA" id="ARBA00022824"/>
    </source>
</evidence>
<evidence type="ECO:0000259" key="15">
    <source>
        <dbReference type="PROSITE" id="PS50192"/>
    </source>
</evidence>
<dbReference type="GO" id="GO:0031201">
    <property type="term" value="C:SNARE complex"/>
    <property type="evidence" value="ECO:0007669"/>
    <property type="project" value="TreeGrafter"/>
</dbReference>
<dbReference type="GO" id="GO:0015031">
    <property type="term" value="P:protein transport"/>
    <property type="evidence" value="ECO:0007669"/>
    <property type="project" value="UniProtKB-KW"/>
</dbReference>
<keyword evidence="8" id="KW-0931">ER-Golgi transport</keyword>
<evidence type="ECO:0000256" key="9">
    <source>
        <dbReference type="ARBA" id="ARBA00022927"/>
    </source>
</evidence>
<comment type="similarity">
    <text evidence="3">Belongs to the syntaxin family.</text>
</comment>
<dbReference type="PROSITE" id="PS50192">
    <property type="entry name" value="T_SNARE"/>
    <property type="match status" value="1"/>
</dbReference>
<comment type="function">
    <text evidence="1">Syntaxin that may be involved in targeting and fusion of Golgi-derived retrograde transport vesicles with the ER.</text>
</comment>
<dbReference type="InterPro" id="IPR019529">
    <property type="entry name" value="Syntaxin-18_N"/>
</dbReference>
<dbReference type="GO" id="GO:0006890">
    <property type="term" value="P:retrograde vesicle-mediated transport, Golgi to endoplasmic reticulum"/>
    <property type="evidence" value="ECO:0007669"/>
    <property type="project" value="TreeGrafter"/>
</dbReference>